<dbReference type="CDD" id="cd00067">
    <property type="entry name" value="GAL4"/>
    <property type="match status" value="1"/>
</dbReference>
<dbReference type="STRING" id="1531966.A0A0A1TPB1"/>
<organism evidence="4 5">
    <name type="scientific">[Torrubiella] hemipterigena</name>
    <dbReference type="NCBI Taxonomy" id="1531966"/>
    <lineage>
        <taxon>Eukaryota</taxon>
        <taxon>Fungi</taxon>
        <taxon>Dikarya</taxon>
        <taxon>Ascomycota</taxon>
        <taxon>Pezizomycotina</taxon>
        <taxon>Sordariomycetes</taxon>
        <taxon>Hypocreomycetidae</taxon>
        <taxon>Hypocreales</taxon>
        <taxon>Clavicipitaceae</taxon>
        <taxon>Clavicipitaceae incertae sedis</taxon>
        <taxon>'Torrubiella' clade</taxon>
    </lineage>
</organism>
<dbReference type="EMBL" id="CDHN01000004">
    <property type="protein sequence ID" value="CEJ92572.1"/>
    <property type="molecule type" value="Genomic_DNA"/>
</dbReference>
<feature type="domain" description="Zn(2)-C6 fungal-type" evidence="3">
    <location>
        <begin position="27"/>
        <end position="54"/>
    </location>
</feature>
<dbReference type="HOGENOM" id="CLU_799181_0_0_1"/>
<evidence type="ECO:0000256" key="2">
    <source>
        <dbReference type="SAM" id="MobiDB-lite"/>
    </source>
</evidence>
<feature type="compositionally biased region" description="Polar residues" evidence="2">
    <location>
        <begin position="154"/>
        <end position="174"/>
    </location>
</feature>
<evidence type="ECO:0000256" key="1">
    <source>
        <dbReference type="ARBA" id="ARBA00023242"/>
    </source>
</evidence>
<dbReference type="Pfam" id="PF00172">
    <property type="entry name" value="Zn_clus"/>
    <property type="match status" value="1"/>
</dbReference>
<keyword evidence="1" id="KW-0539">Nucleus</keyword>
<dbReference type="AlphaFoldDB" id="A0A0A1TPB1"/>
<dbReference type="Gene3D" id="4.10.240.10">
    <property type="entry name" value="Zn(2)-C6 fungal-type DNA-binding domain"/>
    <property type="match status" value="1"/>
</dbReference>
<accession>A0A0A1TPB1</accession>
<dbReference type="GO" id="GO:0008270">
    <property type="term" value="F:zinc ion binding"/>
    <property type="evidence" value="ECO:0007669"/>
    <property type="project" value="InterPro"/>
</dbReference>
<sequence length="396" mass="43584">MFGTLVTGDFDAGTLEFVENPDHASAVRCSGGRQSCQRCVAMGLECVYPQSQSRAKKQEQIKNPKISKDRNANMFTRIASSDAELAEVESQRKYSDALPLDGVKSMGFDDGYIDESLFNSWIMDTPMQSQADADFSPSSSASSSNDFNFARSMSPLSTGRRSIASQSSRPSAGSNLLAELSRQPSSQNMKIQEPKMSGQTQRSTPVSMNLDDELPSSTEATPSWGESRNNSEACSCLVGSISFLEKLVSKSASSEGRIDVLLAEVRQSMETMVRFIECERCETRVEQSMLLAMATRQISILCKKLADCYREVKLSRETEARSATGSNDISILGYRASQRERLYLVKGLVTLQLADFQKVIAAVKSRYRQRPDQAQVDALTEATTQLELAHAIVNTL</sequence>
<reference evidence="4 5" key="1">
    <citation type="journal article" date="2015" name="Genome Announc.">
        <title>Draft Genome Sequence and Gene Annotation of the Entomopathogenic Fungus Verticillium hemipterigenum.</title>
        <authorList>
            <person name="Horn F."/>
            <person name="Habel A."/>
            <person name="Scharf D.H."/>
            <person name="Dworschak J."/>
            <person name="Brakhage A.A."/>
            <person name="Guthke R."/>
            <person name="Hertweck C."/>
            <person name="Linde J."/>
        </authorList>
    </citation>
    <scope>NUCLEOTIDE SEQUENCE [LARGE SCALE GENOMIC DNA]</scope>
</reference>
<feature type="region of interest" description="Disordered" evidence="2">
    <location>
        <begin position="130"/>
        <end position="230"/>
    </location>
</feature>
<dbReference type="GO" id="GO:0000981">
    <property type="term" value="F:DNA-binding transcription factor activity, RNA polymerase II-specific"/>
    <property type="evidence" value="ECO:0007669"/>
    <property type="project" value="InterPro"/>
</dbReference>
<protein>
    <recommendedName>
        <fullName evidence="3">Zn(2)-C6 fungal-type domain-containing protein</fullName>
    </recommendedName>
</protein>
<dbReference type="Proteomes" id="UP000039046">
    <property type="component" value="Unassembled WGS sequence"/>
</dbReference>
<evidence type="ECO:0000313" key="5">
    <source>
        <dbReference type="Proteomes" id="UP000039046"/>
    </source>
</evidence>
<name>A0A0A1TPB1_9HYPO</name>
<dbReference type="SUPFAM" id="SSF57701">
    <property type="entry name" value="Zn2/Cys6 DNA-binding domain"/>
    <property type="match status" value="1"/>
</dbReference>
<evidence type="ECO:0000313" key="4">
    <source>
        <dbReference type="EMBL" id="CEJ92572.1"/>
    </source>
</evidence>
<evidence type="ECO:0000259" key="3">
    <source>
        <dbReference type="Pfam" id="PF00172"/>
    </source>
</evidence>
<dbReference type="OrthoDB" id="4356994at2759"/>
<dbReference type="InterPro" id="IPR001138">
    <property type="entry name" value="Zn2Cys6_DnaBD"/>
</dbReference>
<dbReference type="InterPro" id="IPR036864">
    <property type="entry name" value="Zn2-C6_fun-type_DNA-bd_sf"/>
</dbReference>
<gene>
    <name evidence="4" type="ORF">VHEMI08217</name>
</gene>
<feature type="compositionally biased region" description="Low complexity" evidence="2">
    <location>
        <begin position="130"/>
        <end position="150"/>
    </location>
</feature>
<feature type="compositionally biased region" description="Polar residues" evidence="2">
    <location>
        <begin position="197"/>
        <end position="207"/>
    </location>
</feature>
<proteinExistence type="predicted"/>
<keyword evidence="5" id="KW-1185">Reference proteome</keyword>
<feature type="compositionally biased region" description="Polar residues" evidence="2">
    <location>
        <begin position="215"/>
        <end position="230"/>
    </location>
</feature>